<organism evidence="2 4">
    <name type="scientific">Pseudomonas helleri</name>
    <dbReference type="NCBI Taxonomy" id="1608996"/>
    <lineage>
        <taxon>Bacteria</taxon>
        <taxon>Pseudomonadati</taxon>
        <taxon>Pseudomonadota</taxon>
        <taxon>Gammaproteobacteria</taxon>
        <taxon>Pseudomonadales</taxon>
        <taxon>Pseudomonadaceae</taxon>
        <taxon>Pseudomonas</taxon>
    </lineage>
</organism>
<dbReference type="STRING" id="1608996.TU84_18095"/>
<dbReference type="AlphaFoldDB" id="A0A0J6I0D0"/>
<comment type="caution">
    <text evidence="2">The sequence shown here is derived from an EMBL/GenBank/DDBJ whole genome shotgun (WGS) entry which is preliminary data.</text>
</comment>
<protein>
    <submittedName>
        <fullName evidence="2">Uncharacterized protein</fullName>
    </submittedName>
</protein>
<proteinExistence type="predicted"/>
<accession>A0A0J6I0D0</accession>
<dbReference type="Proteomes" id="UP000441404">
    <property type="component" value="Unassembled WGS sequence"/>
</dbReference>
<gene>
    <name evidence="2" type="ORF">GHO39_08555</name>
    <name evidence="1" type="ORF">GHO40_17500</name>
</gene>
<evidence type="ECO:0000313" key="1">
    <source>
        <dbReference type="EMBL" id="MQT48502.1"/>
    </source>
</evidence>
<dbReference type="EMBL" id="WIWJ01000033">
    <property type="protein sequence ID" value="MQT48502.1"/>
    <property type="molecule type" value="Genomic_DNA"/>
</dbReference>
<dbReference type="OrthoDB" id="6851124at2"/>
<evidence type="ECO:0000313" key="3">
    <source>
        <dbReference type="Proteomes" id="UP000441404"/>
    </source>
</evidence>
<name>A0A0J6I0D0_9PSED</name>
<evidence type="ECO:0000313" key="2">
    <source>
        <dbReference type="EMBL" id="MQT89181.1"/>
    </source>
</evidence>
<sequence length="189" mass="21355">MSIELTLIPNGSIKTCVLSDSREKAKVDLEGLFPKFPALDGTFAIFWLDQLQDRHIVGFSTEGTNLLAVISLPTVPHSSGREQYYSAIVERCYKERDSILTFMRKSLSFEGINGRCVRSFILYKLIRQLQLDSVPVWEEHPHVRDGRCGAILIGGCGTDRYEPNRKIDVVFGSNSSACLVIDLGEWRWN</sequence>
<dbReference type="RefSeq" id="WP_048371392.1">
    <property type="nucleotide sequence ID" value="NZ_JYLD01000011.1"/>
</dbReference>
<dbReference type="EMBL" id="WIWI01000019">
    <property type="protein sequence ID" value="MQT89181.1"/>
    <property type="molecule type" value="Genomic_DNA"/>
</dbReference>
<dbReference type="Proteomes" id="UP000489190">
    <property type="component" value="Unassembled WGS sequence"/>
</dbReference>
<reference evidence="3 4" key="1">
    <citation type="submission" date="2019-10" db="EMBL/GenBank/DDBJ databases">
        <title>Evaluation of single-gene subtyping targets for Pseudomonas.</title>
        <authorList>
            <person name="Reichler S.J."/>
            <person name="Orsi R.H."/>
            <person name="Wiedmann M."/>
            <person name="Martin N.H."/>
            <person name="Murphy S.I."/>
        </authorList>
    </citation>
    <scope>NUCLEOTIDE SEQUENCE [LARGE SCALE GENOMIC DNA]</scope>
    <source>
        <strain evidence="2 4">FSL R10-3254</strain>
        <strain evidence="1 3">FSL R10-3257</strain>
    </source>
</reference>
<evidence type="ECO:0000313" key="4">
    <source>
        <dbReference type="Proteomes" id="UP000489190"/>
    </source>
</evidence>